<organism evidence="1 2">
    <name type="scientific">Pseudomonas sessilinigenes</name>
    <dbReference type="NCBI Taxonomy" id="658629"/>
    <lineage>
        <taxon>Bacteria</taxon>
        <taxon>Pseudomonadati</taxon>
        <taxon>Pseudomonadota</taxon>
        <taxon>Gammaproteobacteria</taxon>
        <taxon>Pseudomonadales</taxon>
        <taxon>Pseudomonadaceae</taxon>
        <taxon>Pseudomonas</taxon>
    </lineage>
</organism>
<reference evidence="1" key="1">
    <citation type="submission" date="2021-06" db="EMBL/GenBank/DDBJ databases">
        <title>Updating the genus Pseudomonas: Description of 43 new species and partition of the Pseudomonas putida group.</title>
        <authorList>
            <person name="Girard L."/>
            <person name="Lood C."/>
            <person name="Vandamme P."/>
            <person name="Rokni-Zadeh H."/>
            <person name="van Noort V."/>
            <person name="Hofte M."/>
            <person name="Lavigne R."/>
            <person name="De Mot R."/>
        </authorList>
    </citation>
    <scope>NUCLEOTIDE SEQUENCE</scope>
    <source>
        <strain evidence="1">CMR12a</strain>
    </source>
</reference>
<proteinExistence type="predicted"/>
<name>A0ABX8MYX8_9PSED</name>
<dbReference type="Proteomes" id="UP000693952">
    <property type="component" value="Chromosome"/>
</dbReference>
<evidence type="ECO:0000313" key="2">
    <source>
        <dbReference type="Proteomes" id="UP000693952"/>
    </source>
</evidence>
<sequence>MLILTKGDHQGLTIAPRWPSSQVALDSQVFQQLLKVQQGLPGTTRLLVTRGYENRSSRLGGFRTLSRWLGIRLFCWCYPGRQDEVDDIFGANGHDVDGTHVDVSIVLEGKRLRFLPLGVFTSPKRQQLLKARYAMALDGVKADLVQCGFQIHRNHTESLQIHCDYKPLFVPGTAQACGLTPNA</sequence>
<accession>A0ABX8MYX8</accession>
<gene>
    <name evidence="1" type="ORF">KSS89_22505</name>
</gene>
<keyword evidence="2" id="KW-1185">Reference proteome</keyword>
<dbReference type="EMBL" id="CP077074">
    <property type="protein sequence ID" value="QXH43815.1"/>
    <property type="molecule type" value="Genomic_DNA"/>
</dbReference>
<evidence type="ECO:0000313" key="1">
    <source>
        <dbReference type="EMBL" id="QXH43815.1"/>
    </source>
</evidence>
<protein>
    <submittedName>
        <fullName evidence="1">Uncharacterized protein</fullName>
    </submittedName>
</protein>